<comment type="similarity">
    <text evidence="1 4">Belongs to the CKS family.</text>
</comment>
<dbReference type="STRING" id="2903.R1DUR5"/>
<evidence type="ECO:0000256" key="3">
    <source>
        <dbReference type="ARBA" id="ARBA00023306"/>
    </source>
</evidence>
<dbReference type="EnsemblProtists" id="EOD24422">
    <property type="protein sequence ID" value="EOD24422"/>
    <property type="gene ID" value="EMIHUDRAFT_78357"/>
</dbReference>
<reference evidence="5" key="2">
    <citation type="submission" date="2024-10" db="UniProtKB">
        <authorList>
            <consortium name="EnsemblProtists"/>
        </authorList>
    </citation>
    <scope>IDENTIFICATION</scope>
</reference>
<dbReference type="GO" id="GO:0016538">
    <property type="term" value="F:cyclin-dependent protein serine/threonine kinase regulator activity"/>
    <property type="evidence" value="ECO:0007669"/>
    <property type="project" value="InterPro"/>
</dbReference>
<organism evidence="5 6">
    <name type="scientific">Emiliania huxleyi (strain CCMP1516)</name>
    <dbReference type="NCBI Taxonomy" id="280463"/>
    <lineage>
        <taxon>Eukaryota</taxon>
        <taxon>Haptista</taxon>
        <taxon>Haptophyta</taxon>
        <taxon>Prymnesiophyceae</taxon>
        <taxon>Isochrysidales</taxon>
        <taxon>Noelaerhabdaceae</taxon>
        <taxon>Emiliania</taxon>
    </lineage>
</organism>
<dbReference type="AlphaFoldDB" id="A0A0D3JLN7"/>
<dbReference type="GO" id="GO:0051301">
    <property type="term" value="P:cell division"/>
    <property type="evidence" value="ECO:0007669"/>
    <property type="project" value="UniProtKB-UniRule"/>
</dbReference>
<evidence type="ECO:0000256" key="1">
    <source>
        <dbReference type="ARBA" id="ARBA00007782"/>
    </source>
</evidence>
<dbReference type="GeneID" id="17258619"/>
<evidence type="ECO:0000313" key="5">
    <source>
        <dbReference type="EnsemblProtists" id="EOD24422"/>
    </source>
</evidence>
<dbReference type="RefSeq" id="XP_005776851.1">
    <property type="nucleotide sequence ID" value="XM_005776794.1"/>
</dbReference>
<keyword evidence="6" id="KW-1185">Reference proteome</keyword>
<dbReference type="Proteomes" id="UP000013827">
    <property type="component" value="Unassembled WGS sequence"/>
</dbReference>
<dbReference type="InterPro" id="IPR036858">
    <property type="entry name" value="Cyclin-dep_kinase_reg-sub_sf"/>
</dbReference>
<name>A0A0D3JLN7_EMIH1</name>
<dbReference type="eggNOG" id="KOG3484">
    <property type="taxonomic scope" value="Eukaryota"/>
</dbReference>
<dbReference type="SUPFAM" id="SSF55637">
    <property type="entry name" value="Cell cycle regulatory proteins"/>
    <property type="match status" value="1"/>
</dbReference>
<protein>
    <recommendedName>
        <fullName evidence="4">Cyclin-dependent kinases regulatory subunit</fullName>
    </recommendedName>
</protein>
<dbReference type="SMART" id="SM01084">
    <property type="entry name" value="CKS"/>
    <property type="match status" value="1"/>
</dbReference>
<comment type="function">
    <text evidence="4">Binds to the catalytic subunit of the cyclin dependent kinases and is essential for their biological function.</text>
</comment>
<sequence length="126" mass="14830">MSHDIEYSEKYADEDYEYRRRSRAATRHRFWQLPRTPCVRAIRRRARARRHVILPKHIAKTMTKGRLLLETEWRGLGVTQSRGWGHYAIHKPEPHILLFRRPNNTDPVTGLAPGGKRIDPTGKIIN</sequence>
<dbReference type="PROSITE" id="PS00945">
    <property type="entry name" value="CKS_2"/>
    <property type="match status" value="1"/>
</dbReference>
<dbReference type="PaxDb" id="2903-EOD12469"/>
<dbReference type="Pfam" id="PF01111">
    <property type="entry name" value="CKS"/>
    <property type="match status" value="1"/>
</dbReference>
<dbReference type="KEGG" id="ehx:EMIHUDRAFT_67126"/>
<reference evidence="6" key="1">
    <citation type="journal article" date="2013" name="Nature">
        <title>Pan genome of the phytoplankton Emiliania underpins its global distribution.</title>
        <authorList>
            <person name="Read B.A."/>
            <person name="Kegel J."/>
            <person name="Klute M.J."/>
            <person name="Kuo A."/>
            <person name="Lefebvre S.C."/>
            <person name="Maumus F."/>
            <person name="Mayer C."/>
            <person name="Miller J."/>
            <person name="Monier A."/>
            <person name="Salamov A."/>
            <person name="Young J."/>
            <person name="Aguilar M."/>
            <person name="Claverie J.M."/>
            <person name="Frickenhaus S."/>
            <person name="Gonzalez K."/>
            <person name="Herman E.K."/>
            <person name="Lin Y.C."/>
            <person name="Napier J."/>
            <person name="Ogata H."/>
            <person name="Sarno A.F."/>
            <person name="Shmutz J."/>
            <person name="Schroeder D."/>
            <person name="de Vargas C."/>
            <person name="Verret F."/>
            <person name="von Dassow P."/>
            <person name="Valentin K."/>
            <person name="Van de Peer Y."/>
            <person name="Wheeler G."/>
            <person name="Dacks J.B."/>
            <person name="Delwiche C.F."/>
            <person name="Dyhrman S.T."/>
            <person name="Glockner G."/>
            <person name="John U."/>
            <person name="Richards T."/>
            <person name="Worden A.Z."/>
            <person name="Zhang X."/>
            <person name="Grigoriev I.V."/>
            <person name="Allen A.E."/>
            <person name="Bidle K."/>
            <person name="Borodovsky M."/>
            <person name="Bowler C."/>
            <person name="Brownlee C."/>
            <person name="Cock J.M."/>
            <person name="Elias M."/>
            <person name="Gladyshev V.N."/>
            <person name="Groth M."/>
            <person name="Guda C."/>
            <person name="Hadaegh A."/>
            <person name="Iglesias-Rodriguez M.D."/>
            <person name="Jenkins J."/>
            <person name="Jones B.M."/>
            <person name="Lawson T."/>
            <person name="Leese F."/>
            <person name="Lindquist E."/>
            <person name="Lobanov A."/>
            <person name="Lomsadze A."/>
            <person name="Malik S.B."/>
            <person name="Marsh M.E."/>
            <person name="Mackinder L."/>
            <person name="Mock T."/>
            <person name="Mueller-Roeber B."/>
            <person name="Pagarete A."/>
            <person name="Parker M."/>
            <person name="Probert I."/>
            <person name="Quesneville H."/>
            <person name="Raines C."/>
            <person name="Rensing S.A."/>
            <person name="Riano-Pachon D.M."/>
            <person name="Richier S."/>
            <person name="Rokitta S."/>
            <person name="Shiraiwa Y."/>
            <person name="Soanes D.M."/>
            <person name="van der Giezen M."/>
            <person name="Wahlund T.M."/>
            <person name="Williams B."/>
            <person name="Wilson W."/>
            <person name="Wolfe G."/>
            <person name="Wurch L.L."/>
        </authorList>
    </citation>
    <scope>NUCLEOTIDE SEQUENCE</scope>
</reference>
<dbReference type="HOGENOM" id="CLU_140546_1_2_1"/>
<dbReference type="GeneID" id="17269969"/>
<dbReference type="KEGG" id="ehx:EMIHUDRAFT_78357"/>
<evidence type="ECO:0000256" key="4">
    <source>
        <dbReference type="RuleBase" id="RU311113"/>
    </source>
</evidence>
<dbReference type="Gene3D" id="3.30.170.10">
    <property type="entry name" value="Cyclin-dependent kinase, regulatory subunit"/>
    <property type="match status" value="1"/>
</dbReference>
<dbReference type="RefSeq" id="XP_005764898.1">
    <property type="nucleotide sequence ID" value="XM_005764841.1"/>
</dbReference>
<evidence type="ECO:0000256" key="2">
    <source>
        <dbReference type="ARBA" id="ARBA00022618"/>
    </source>
</evidence>
<evidence type="ECO:0000313" key="6">
    <source>
        <dbReference type="Proteomes" id="UP000013827"/>
    </source>
</evidence>
<dbReference type="PANTHER" id="PTHR23415">
    <property type="entry name" value="CYCLIN-DEPENDENT KINASES REGULATORY SUBUNIT/60S RIBOSOME SUBUNIT BIOGENESIS PROTEIN NIP7"/>
    <property type="match status" value="1"/>
</dbReference>
<keyword evidence="3 4" id="KW-0131">Cell cycle</keyword>
<dbReference type="InterPro" id="IPR000789">
    <property type="entry name" value="Cyclin-dep_kinase_reg-sub"/>
</dbReference>
<proteinExistence type="inferred from homology"/>
<dbReference type="OMA" id="AHYETHR"/>
<dbReference type="EnsemblProtists" id="EOD12469">
    <property type="protein sequence ID" value="EOD12469"/>
    <property type="gene ID" value="EMIHUDRAFT_67126"/>
</dbReference>
<keyword evidence="2 4" id="KW-0132">Cell division</keyword>
<accession>A0A0D3JLN7</accession>